<sequence length="94" mass="9719">MGVQEIADKIKSRVASAGFEHSVKFDTGSDGVIVIDGATVSTTDAPTDCTIKLSLDDLDSLIAGDLNPTMAFMAGKLKVEGDMTVAMALSQLLG</sequence>
<dbReference type="InterPro" id="IPR003033">
    <property type="entry name" value="SCP2_sterol-bd_dom"/>
</dbReference>
<dbReference type="PANTHER" id="PTHR10094:SF25">
    <property type="entry name" value="SCP2 STEROL-BINDING DOMAIN-CONTAINING PROTEIN 1"/>
    <property type="match status" value="1"/>
</dbReference>
<proteinExistence type="predicted"/>
<evidence type="ECO:0000313" key="5">
    <source>
        <dbReference type="Proteomes" id="UP000046122"/>
    </source>
</evidence>
<dbReference type="AlphaFoldDB" id="A0A090G8U9"/>
<dbReference type="EMBL" id="CCNE01000012">
    <property type="protein sequence ID" value="CDX54919.1"/>
    <property type="molecule type" value="Genomic_DNA"/>
</dbReference>
<protein>
    <submittedName>
        <fullName evidence="3">Sterol-binding domain-containing protein</fullName>
    </submittedName>
</protein>
<evidence type="ECO:0000313" key="6">
    <source>
        <dbReference type="Proteomes" id="UP000046373"/>
    </source>
</evidence>
<dbReference type="Proteomes" id="UP000182888">
    <property type="component" value="Unassembled WGS sequence"/>
</dbReference>
<organism evidence="3 5">
    <name type="scientific">Mesorhizobium plurifarium</name>
    <dbReference type="NCBI Taxonomy" id="69974"/>
    <lineage>
        <taxon>Bacteria</taxon>
        <taxon>Pseudomonadati</taxon>
        <taxon>Pseudomonadota</taxon>
        <taxon>Alphaproteobacteria</taxon>
        <taxon>Hyphomicrobiales</taxon>
        <taxon>Phyllobacteriaceae</taxon>
        <taxon>Mesorhizobium</taxon>
    </lineage>
</organism>
<accession>A0A090G8U9</accession>
<dbReference type="Proteomes" id="UP000046122">
    <property type="component" value="Unassembled WGS sequence"/>
</dbReference>
<dbReference type="EMBL" id="CCND01000017">
    <property type="protein sequence ID" value="CDX58453.1"/>
    <property type="molecule type" value="Genomic_DNA"/>
</dbReference>
<dbReference type="SUPFAM" id="SSF55718">
    <property type="entry name" value="SCP-like"/>
    <property type="match status" value="1"/>
</dbReference>
<evidence type="ECO:0000259" key="1">
    <source>
        <dbReference type="Pfam" id="PF02036"/>
    </source>
</evidence>
<dbReference type="Gene3D" id="3.30.1050.10">
    <property type="entry name" value="SCP2 sterol-binding domain"/>
    <property type="match status" value="1"/>
</dbReference>
<dbReference type="PANTHER" id="PTHR10094">
    <property type="entry name" value="STEROL CARRIER PROTEIN 2 SCP-2 FAMILY PROTEIN"/>
    <property type="match status" value="1"/>
</dbReference>
<dbReference type="Proteomes" id="UP000046373">
    <property type="component" value="Unassembled WGS sequence"/>
</dbReference>
<evidence type="ECO:0000313" key="2">
    <source>
        <dbReference type="EMBL" id="CDX44071.1"/>
    </source>
</evidence>
<evidence type="ECO:0000313" key="4">
    <source>
        <dbReference type="EMBL" id="CDX58453.1"/>
    </source>
</evidence>
<dbReference type="EMBL" id="CCNB01000043">
    <property type="protein sequence ID" value="CDX44071.1"/>
    <property type="molecule type" value="Genomic_DNA"/>
</dbReference>
<reference evidence="7" key="3">
    <citation type="submission" date="2014-08" db="EMBL/GenBank/DDBJ databases">
        <authorList>
            <person name="Edwards T."/>
        </authorList>
    </citation>
    <scope>NUCLEOTIDE SEQUENCE [LARGE SCALE GENOMIC DNA]</scope>
</reference>
<name>A0A090G8U9_MESPL</name>
<dbReference type="Pfam" id="PF02036">
    <property type="entry name" value="SCP2"/>
    <property type="match status" value="1"/>
</dbReference>
<evidence type="ECO:0000313" key="7">
    <source>
        <dbReference type="Proteomes" id="UP000182888"/>
    </source>
</evidence>
<reference evidence="5 6" key="2">
    <citation type="submission" date="2014-08" db="EMBL/GenBank/DDBJ databases">
        <authorList>
            <person name="Moulin Lionel"/>
        </authorList>
    </citation>
    <scope>NUCLEOTIDE SEQUENCE [LARGE SCALE GENOMIC DNA]</scope>
</reference>
<reference evidence="4" key="1">
    <citation type="submission" date="2014-08" db="EMBL/GenBank/DDBJ databases">
        <title>DNA barcoding of Bradysia (Diptera: Sciaridae) for detection of the immature stages on agricultural crops.</title>
        <authorList>
            <person name="Shin S."/>
            <person name="Jung S."/>
            <person name="Heller K."/>
            <person name="Menzel F."/>
            <person name="Hong T.-K."/>
            <person name="Lee H."/>
            <person name="Lee S."/>
        </authorList>
    </citation>
    <scope>NUCLEOTIDE SEQUENCE</scope>
</reference>
<feature type="domain" description="SCP2" evidence="1">
    <location>
        <begin position="31"/>
        <end position="93"/>
    </location>
</feature>
<dbReference type="GO" id="GO:0005829">
    <property type="term" value="C:cytosol"/>
    <property type="evidence" value="ECO:0007669"/>
    <property type="project" value="TreeGrafter"/>
</dbReference>
<evidence type="ECO:0000313" key="3">
    <source>
        <dbReference type="EMBL" id="CDX54919.1"/>
    </source>
</evidence>
<dbReference type="InterPro" id="IPR036527">
    <property type="entry name" value="SCP2_sterol-bd_dom_sf"/>
</dbReference>
<gene>
    <name evidence="4" type="ORF">MPL1032_240106</name>
    <name evidence="3" type="ORF">MPL3365_20233</name>
    <name evidence="2" type="ORF">MPLDJ20_60469</name>
</gene>